<reference evidence="2 3" key="1">
    <citation type="journal article" date="2016" name="DNA Res.">
        <title>The draft genome of MD-2 pineapple using hybrid error correction of long reads.</title>
        <authorList>
            <person name="Redwan R.M."/>
            <person name="Saidin A."/>
            <person name="Kumar S.V."/>
        </authorList>
    </citation>
    <scope>NUCLEOTIDE SEQUENCE [LARGE SCALE GENOMIC DNA]</scope>
    <source>
        <strain evidence="3">cv. MD2</strain>
        <tissue evidence="2">Leaf</tissue>
    </source>
</reference>
<dbReference type="STRING" id="4615.A0A199V0R9"/>
<dbReference type="AlphaFoldDB" id="A0A199V0R9"/>
<feature type="domain" description="RNase H type-1" evidence="1">
    <location>
        <begin position="19"/>
        <end position="140"/>
    </location>
</feature>
<dbReference type="InterPro" id="IPR036397">
    <property type="entry name" value="RNaseH_sf"/>
</dbReference>
<dbReference type="PANTHER" id="PTHR47723:SF24">
    <property type="entry name" value="RNASE H TYPE-1 DOMAIN-CONTAINING PROTEIN"/>
    <property type="match status" value="1"/>
</dbReference>
<dbReference type="Pfam" id="PF13456">
    <property type="entry name" value="RVT_3"/>
    <property type="match status" value="1"/>
</dbReference>
<dbReference type="GO" id="GO:0004523">
    <property type="term" value="F:RNA-DNA hybrid ribonuclease activity"/>
    <property type="evidence" value="ECO:0007669"/>
    <property type="project" value="InterPro"/>
</dbReference>
<comment type="caution">
    <text evidence="2">The sequence shown here is derived from an EMBL/GenBank/DDBJ whole genome shotgun (WGS) entry which is preliminary data.</text>
</comment>
<dbReference type="InterPro" id="IPR012337">
    <property type="entry name" value="RNaseH-like_sf"/>
</dbReference>
<dbReference type="InterPro" id="IPR002156">
    <property type="entry name" value="RNaseH_domain"/>
</dbReference>
<name>A0A199V0R9_ANACO</name>
<accession>A0A199V0R9</accession>
<organism evidence="2 3">
    <name type="scientific">Ananas comosus</name>
    <name type="common">Pineapple</name>
    <name type="synonym">Ananas ananas</name>
    <dbReference type="NCBI Taxonomy" id="4615"/>
    <lineage>
        <taxon>Eukaryota</taxon>
        <taxon>Viridiplantae</taxon>
        <taxon>Streptophyta</taxon>
        <taxon>Embryophyta</taxon>
        <taxon>Tracheophyta</taxon>
        <taxon>Spermatophyta</taxon>
        <taxon>Magnoliopsida</taxon>
        <taxon>Liliopsida</taxon>
        <taxon>Poales</taxon>
        <taxon>Bromeliaceae</taxon>
        <taxon>Bromelioideae</taxon>
        <taxon>Ananas</taxon>
    </lineage>
</organism>
<dbReference type="GO" id="GO:0003676">
    <property type="term" value="F:nucleic acid binding"/>
    <property type="evidence" value="ECO:0007669"/>
    <property type="project" value="InterPro"/>
</dbReference>
<dbReference type="CDD" id="cd06222">
    <property type="entry name" value="RNase_H_like"/>
    <property type="match status" value="1"/>
</dbReference>
<sequence length="181" mass="19581">MKNNLVSWRPPPEGWVKLNADGSFVSRDSNGGAGFVARDCNGHFLFAGASDCRGVDPLYSELCGIRSALTEAKKAGLPRVILESDSSSAVHLVGGGISKNAPRGSKQLVQQCQDLRDSFPEIIIQHTYRESNSVADRLAAVGRQSGRTQFFERFIELPDTVTKENVVFDMNGGASVRPGKL</sequence>
<dbReference type="Proteomes" id="UP000092600">
    <property type="component" value="Unassembled WGS sequence"/>
</dbReference>
<dbReference type="InterPro" id="IPR053151">
    <property type="entry name" value="RNase_H-like"/>
</dbReference>
<protein>
    <submittedName>
        <fullName evidence="2">Putative ribonuclease H protein</fullName>
    </submittedName>
</protein>
<dbReference type="PANTHER" id="PTHR47723">
    <property type="entry name" value="OS05G0353850 PROTEIN"/>
    <property type="match status" value="1"/>
</dbReference>
<gene>
    <name evidence="2" type="ORF">ACMD2_26740</name>
</gene>
<evidence type="ECO:0000313" key="3">
    <source>
        <dbReference type="Proteomes" id="UP000092600"/>
    </source>
</evidence>
<evidence type="ECO:0000313" key="2">
    <source>
        <dbReference type="EMBL" id="OAY70583.1"/>
    </source>
</evidence>
<evidence type="ECO:0000259" key="1">
    <source>
        <dbReference type="Pfam" id="PF13456"/>
    </source>
</evidence>
<dbReference type="InterPro" id="IPR044730">
    <property type="entry name" value="RNase_H-like_dom_plant"/>
</dbReference>
<proteinExistence type="predicted"/>
<dbReference type="SUPFAM" id="SSF53098">
    <property type="entry name" value="Ribonuclease H-like"/>
    <property type="match status" value="1"/>
</dbReference>
<dbReference type="EMBL" id="LSRQ01003851">
    <property type="protein sequence ID" value="OAY70583.1"/>
    <property type="molecule type" value="Genomic_DNA"/>
</dbReference>
<dbReference type="Gene3D" id="3.30.420.10">
    <property type="entry name" value="Ribonuclease H-like superfamily/Ribonuclease H"/>
    <property type="match status" value="1"/>
</dbReference>